<feature type="domain" description="Peptidoglycan binding-like" evidence="1">
    <location>
        <begin position="351"/>
        <end position="407"/>
    </location>
</feature>
<dbReference type="Proteomes" id="UP000612855">
    <property type="component" value="Unassembled WGS sequence"/>
</dbReference>
<dbReference type="InterPro" id="IPR043426">
    <property type="entry name" value="MltB-like"/>
</dbReference>
<dbReference type="GO" id="GO:0008933">
    <property type="term" value="F:peptidoglycan lytic transglycosylase activity"/>
    <property type="evidence" value="ECO:0007669"/>
    <property type="project" value="TreeGrafter"/>
</dbReference>
<dbReference type="SUPFAM" id="SSF53955">
    <property type="entry name" value="Lysozyme-like"/>
    <property type="match status" value="1"/>
</dbReference>
<dbReference type="InterPro" id="IPR036366">
    <property type="entry name" value="PGBDSf"/>
</dbReference>
<dbReference type="Gene3D" id="1.10.101.10">
    <property type="entry name" value="PGBD-like superfamily/PGBD"/>
    <property type="match status" value="1"/>
</dbReference>
<dbReference type="InterPro" id="IPR002477">
    <property type="entry name" value="Peptidoglycan-bd-like"/>
</dbReference>
<dbReference type="PANTHER" id="PTHR30163">
    <property type="entry name" value="MEMBRANE-BOUND LYTIC MUREIN TRANSGLYCOSYLASE B"/>
    <property type="match status" value="1"/>
</dbReference>
<dbReference type="GO" id="GO:0009253">
    <property type="term" value="P:peptidoglycan catabolic process"/>
    <property type="evidence" value="ECO:0007669"/>
    <property type="project" value="TreeGrafter"/>
</dbReference>
<dbReference type="AlphaFoldDB" id="A0A917EHP8"/>
<feature type="domain" description="Transglycosylase SLT" evidence="2">
    <location>
        <begin position="45"/>
        <end position="332"/>
    </location>
</feature>
<dbReference type="EMBL" id="BMFJ01000002">
    <property type="protein sequence ID" value="GGE41695.1"/>
    <property type="molecule type" value="Genomic_DNA"/>
</dbReference>
<organism evidence="3 4">
    <name type="scientific">Primorskyibacter flagellatus</name>
    <dbReference type="NCBI Taxonomy" id="1387277"/>
    <lineage>
        <taxon>Bacteria</taxon>
        <taxon>Pseudomonadati</taxon>
        <taxon>Pseudomonadota</taxon>
        <taxon>Alphaproteobacteria</taxon>
        <taxon>Rhodobacterales</taxon>
        <taxon>Roseobacteraceae</taxon>
        <taxon>Primorskyibacter</taxon>
    </lineage>
</organism>
<name>A0A917EHP8_9RHOB</name>
<sequence>MPRPRDLIGSPETEAETPMRRLTATLAALCLTAAPALAQCGGSFGGFVQGLKAEAVAKGHAPASVDRFFAPVRHDPAVIRADRAQGVFQLDFTSFARRLISQNRISAGQANAKKYDAVFDRVEAEYGVSRGVLLAFWAFETDYGAFQGDFNTLNALVTLAHDCRRPELFRPQIFAALTLFEHGDFDPARTTGAWAGEIGMVQMLPGDILENGVDGDGDGHVLLKTSAPDALMSGAKMLRHLGWRAGEPWLQEIVLPAEMDWSKTGLRTTMTPDQWQAMGVRPRSGQWLTGLPASVIIPQGRKGPAFLAYPNFSVYFEWNQSFTYVLTAAYFANRLTGAPVFDAGNPEPGLSGAEMKRLQQKLAARGYDVGDIDGILGAKSREAVQKVQQELGMPADAWPTAALLNRL</sequence>
<dbReference type="InterPro" id="IPR011970">
    <property type="entry name" value="MltB_2"/>
</dbReference>
<dbReference type="InterPro" id="IPR031304">
    <property type="entry name" value="SLT_2"/>
</dbReference>
<evidence type="ECO:0000259" key="2">
    <source>
        <dbReference type="Pfam" id="PF13406"/>
    </source>
</evidence>
<dbReference type="Pfam" id="PF13406">
    <property type="entry name" value="SLT_2"/>
    <property type="match status" value="1"/>
</dbReference>
<dbReference type="PANTHER" id="PTHR30163:SF8">
    <property type="entry name" value="LYTIC MUREIN TRANSGLYCOSYLASE"/>
    <property type="match status" value="1"/>
</dbReference>
<dbReference type="SUPFAM" id="SSF47090">
    <property type="entry name" value="PGBD-like"/>
    <property type="match status" value="1"/>
</dbReference>
<dbReference type="Gene3D" id="1.10.8.350">
    <property type="entry name" value="Bacterial muramidase"/>
    <property type="match status" value="1"/>
</dbReference>
<dbReference type="InterPro" id="IPR023346">
    <property type="entry name" value="Lysozyme-like_dom_sf"/>
</dbReference>
<proteinExistence type="predicted"/>
<dbReference type="Pfam" id="PF01471">
    <property type="entry name" value="PG_binding_1"/>
    <property type="match status" value="1"/>
</dbReference>
<keyword evidence="4" id="KW-1185">Reference proteome</keyword>
<evidence type="ECO:0000313" key="4">
    <source>
        <dbReference type="Proteomes" id="UP000612855"/>
    </source>
</evidence>
<evidence type="ECO:0000259" key="1">
    <source>
        <dbReference type="Pfam" id="PF01471"/>
    </source>
</evidence>
<comment type="caution">
    <text evidence="3">The sequence shown here is derived from an EMBL/GenBank/DDBJ whole genome shotgun (WGS) entry which is preliminary data.</text>
</comment>
<dbReference type="Gene3D" id="1.10.530.10">
    <property type="match status" value="1"/>
</dbReference>
<accession>A0A917EHP8</accession>
<dbReference type="InterPro" id="IPR036365">
    <property type="entry name" value="PGBD-like_sf"/>
</dbReference>
<gene>
    <name evidence="3" type="primary">mltB</name>
    <name evidence="3" type="ORF">GCM10011360_31480</name>
</gene>
<protein>
    <submittedName>
        <fullName evidence="3">Lytic transglycosylase</fullName>
    </submittedName>
</protein>
<evidence type="ECO:0000313" key="3">
    <source>
        <dbReference type="EMBL" id="GGE41695.1"/>
    </source>
</evidence>
<reference evidence="4" key="1">
    <citation type="journal article" date="2019" name="Int. J. Syst. Evol. Microbiol.">
        <title>The Global Catalogue of Microorganisms (GCM) 10K type strain sequencing project: providing services to taxonomists for standard genome sequencing and annotation.</title>
        <authorList>
            <consortium name="The Broad Institute Genomics Platform"/>
            <consortium name="The Broad Institute Genome Sequencing Center for Infectious Disease"/>
            <person name="Wu L."/>
            <person name="Ma J."/>
        </authorList>
    </citation>
    <scope>NUCLEOTIDE SEQUENCE [LARGE SCALE GENOMIC DNA]</scope>
    <source>
        <strain evidence="4">CGMCC 1.12664</strain>
    </source>
</reference>
<dbReference type="NCBIfam" id="TIGR02283">
    <property type="entry name" value="MltB_2"/>
    <property type="match status" value="1"/>
</dbReference>